<feature type="region of interest" description="Disordered" evidence="1">
    <location>
        <begin position="1"/>
        <end position="26"/>
    </location>
</feature>
<keyword evidence="3" id="KW-1185">Reference proteome</keyword>
<accession>A0ABT1W1Y7</accession>
<protein>
    <submittedName>
        <fullName evidence="2">Uncharacterized protein</fullName>
    </submittedName>
</protein>
<reference evidence="2 3" key="1">
    <citation type="submission" date="2022-06" db="EMBL/GenBank/DDBJ databases">
        <title>Rhizosaccharibacter gen. nov. sp. nov. KSS12, endophytic bacteria isolated from sugarcane.</title>
        <authorList>
            <person name="Pitiwittayakul N."/>
        </authorList>
    </citation>
    <scope>NUCLEOTIDE SEQUENCE [LARGE SCALE GENOMIC DNA]</scope>
    <source>
        <strain evidence="2 3">KSS12</strain>
    </source>
</reference>
<evidence type="ECO:0000313" key="2">
    <source>
        <dbReference type="EMBL" id="MCQ8241620.1"/>
    </source>
</evidence>
<dbReference type="Proteomes" id="UP001524547">
    <property type="component" value="Unassembled WGS sequence"/>
</dbReference>
<organism evidence="2 3">
    <name type="scientific">Rhizosaccharibacter radicis</name>
    <dbReference type="NCBI Taxonomy" id="2782605"/>
    <lineage>
        <taxon>Bacteria</taxon>
        <taxon>Pseudomonadati</taxon>
        <taxon>Pseudomonadota</taxon>
        <taxon>Alphaproteobacteria</taxon>
        <taxon>Acetobacterales</taxon>
        <taxon>Acetobacteraceae</taxon>
        <taxon>Rhizosaccharibacter</taxon>
    </lineage>
</organism>
<evidence type="ECO:0000256" key="1">
    <source>
        <dbReference type="SAM" id="MobiDB-lite"/>
    </source>
</evidence>
<proteinExistence type="predicted"/>
<sequence>MLSYADPAPRRTVPATPPHVGDPWLPEEERHLHQSMAAGRTIGVMARQHGRTEEGIRSRLRKLGLLDGDGLPVRPVPPFVPSASATRHLNRPGRDAGPSAGEGRAGGDQALSACLVVPSVSRTVAQGATPAAPPGDPAAARCAPTPPPGSRSPSIPPAEERSFLQMLRRLPPSRRVTAMTLLRALAALEGDRPAS</sequence>
<feature type="compositionally biased region" description="Pro residues" evidence="1">
    <location>
        <begin position="144"/>
        <end position="156"/>
    </location>
</feature>
<name>A0ABT1W1Y7_9PROT</name>
<dbReference type="RefSeq" id="WP_422920366.1">
    <property type="nucleotide sequence ID" value="NZ_JAMZEJ010000007.1"/>
</dbReference>
<comment type="caution">
    <text evidence="2">The sequence shown here is derived from an EMBL/GenBank/DDBJ whole genome shotgun (WGS) entry which is preliminary data.</text>
</comment>
<dbReference type="EMBL" id="JAMZEJ010000007">
    <property type="protein sequence ID" value="MCQ8241620.1"/>
    <property type="molecule type" value="Genomic_DNA"/>
</dbReference>
<gene>
    <name evidence="2" type="ORF">NFI88_12305</name>
</gene>
<evidence type="ECO:0000313" key="3">
    <source>
        <dbReference type="Proteomes" id="UP001524547"/>
    </source>
</evidence>
<feature type="region of interest" description="Disordered" evidence="1">
    <location>
        <begin position="77"/>
        <end position="106"/>
    </location>
</feature>
<feature type="region of interest" description="Disordered" evidence="1">
    <location>
        <begin position="126"/>
        <end position="159"/>
    </location>
</feature>